<feature type="region of interest" description="Disordered" evidence="6">
    <location>
        <begin position="432"/>
        <end position="451"/>
    </location>
</feature>
<evidence type="ECO:0000256" key="2">
    <source>
        <dbReference type="ARBA" id="ARBA00022448"/>
    </source>
</evidence>
<dbReference type="Gene3D" id="1.20.1250.20">
    <property type="entry name" value="MFS general substrate transporter like domains"/>
    <property type="match status" value="2"/>
</dbReference>
<feature type="transmembrane region" description="Helical" evidence="7">
    <location>
        <begin position="116"/>
        <end position="137"/>
    </location>
</feature>
<keyword evidence="3 7" id="KW-0812">Transmembrane</keyword>
<accession>A0ABV6EEQ2</accession>
<feature type="transmembrane region" description="Helical" evidence="7">
    <location>
        <begin position="318"/>
        <end position="337"/>
    </location>
</feature>
<proteinExistence type="predicted"/>
<dbReference type="PROSITE" id="PS50850">
    <property type="entry name" value="MFS"/>
    <property type="match status" value="1"/>
</dbReference>
<evidence type="ECO:0000256" key="4">
    <source>
        <dbReference type="ARBA" id="ARBA00022989"/>
    </source>
</evidence>
<evidence type="ECO:0000313" key="9">
    <source>
        <dbReference type="EMBL" id="MFC0227472.1"/>
    </source>
</evidence>
<feature type="transmembrane region" description="Helical" evidence="7">
    <location>
        <begin position="91"/>
        <end position="110"/>
    </location>
</feature>
<feature type="transmembrane region" description="Helical" evidence="7">
    <location>
        <begin position="373"/>
        <end position="395"/>
    </location>
</feature>
<feature type="transmembrane region" description="Helical" evidence="7">
    <location>
        <begin position="185"/>
        <end position="205"/>
    </location>
</feature>
<evidence type="ECO:0000313" key="10">
    <source>
        <dbReference type="Proteomes" id="UP001589792"/>
    </source>
</evidence>
<dbReference type="InterPro" id="IPR020846">
    <property type="entry name" value="MFS_dom"/>
</dbReference>
<feature type="transmembrane region" description="Helical" evidence="7">
    <location>
        <begin position="343"/>
        <end position="361"/>
    </location>
</feature>
<name>A0ABV6EEQ2_9GAMM</name>
<evidence type="ECO:0000256" key="3">
    <source>
        <dbReference type="ARBA" id="ARBA00022692"/>
    </source>
</evidence>
<dbReference type="EMBL" id="JBHLXG010000011">
    <property type="protein sequence ID" value="MFC0227472.1"/>
    <property type="molecule type" value="Genomic_DNA"/>
</dbReference>
<evidence type="ECO:0000256" key="5">
    <source>
        <dbReference type="ARBA" id="ARBA00023136"/>
    </source>
</evidence>
<feature type="transmembrane region" description="Helical" evidence="7">
    <location>
        <begin position="285"/>
        <end position="306"/>
    </location>
</feature>
<dbReference type="RefSeq" id="WP_380676110.1">
    <property type="nucleotide sequence ID" value="NZ_CP173186.1"/>
</dbReference>
<dbReference type="Proteomes" id="UP001589792">
    <property type="component" value="Unassembled WGS sequence"/>
</dbReference>
<reference evidence="9 10" key="1">
    <citation type="submission" date="2024-09" db="EMBL/GenBank/DDBJ databases">
        <authorList>
            <person name="Sun Q."/>
            <person name="Mori K."/>
        </authorList>
    </citation>
    <scope>NUCLEOTIDE SEQUENCE [LARGE SCALE GENOMIC DNA]</scope>
    <source>
        <strain evidence="9 10">CCM 8626</strain>
    </source>
</reference>
<keyword evidence="4 7" id="KW-1133">Transmembrane helix</keyword>
<feature type="transmembrane region" description="Helical" evidence="7">
    <location>
        <begin position="21"/>
        <end position="38"/>
    </location>
</feature>
<evidence type="ECO:0000256" key="6">
    <source>
        <dbReference type="SAM" id="MobiDB-lite"/>
    </source>
</evidence>
<comment type="caution">
    <text evidence="9">The sequence shown here is derived from an EMBL/GenBank/DDBJ whole genome shotgun (WGS) entry which is preliminary data.</text>
</comment>
<dbReference type="InterPro" id="IPR036259">
    <property type="entry name" value="MFS_trans_sf"/>
</dbReference>
<dbReference type="SUPFAM" id="SSF103473">
    <property type="entry name" value="MFS general substrate transporter"/>
    <property type="match status" value="1"/>
</dbReference>
<dbReference type="InterPro" id="IPR011701">
    <property type="entry name" value="MFS"/>
</dbReference>
<comment type="subcellular location">
    <subcellularLocation>
        <location evidence="1">Membrane</location>
        <topology evidence="1">Multi-pass membrane protein</topology>
    </subcellularLocation>
</comment>
<feature type="transmembrane region" description="Helical" evidence="7">
    <location>
        <begin position="50"/>
        <end position="70"/>
    </location>
</feature>
<gene>
    <name evidence="9" type="ORF">ACFFJ3_13290</name>
</gene>
<dbReference type="Pfam" id="PF07690">
    <property type="entry name" value="MFS_1"/>
    <property type="match status" value="1"/>
</dbReference>
<evidence type="ECO:0000256" key="1">
    <source>
        <dbReference type="ARBA" id="ARBA00004141"/>
    </source>
</evidence>
<dbReference type="PANTHER" id="PTHR43791">
    <property type="entry name" value="PERMEASE-RELATED"/>
    <property type="match status" value="1"/>
</dbReference>
<organism evidence="9 10">
    <name type="scientific">Serratia aquatilis</name>
    <dbReference type="NCBI Taxonomy" id="1737515"/>
    <lineage>
        <taxon>Bacteria</taxon>
        <taxon>Pseudomonadati</taxon>
        <taxon>Pseudomonadota</taxon>
        <taxon>Gammaproteobacteria</taxon>
        <taxon>Enterobacterales</taxon>
        <taxon>Yersiniaceae</taxon>
        <taxon>Serratia</taxon>
    </lineage>
</organism>
<evidence type="ECO:0000256" key="7">
    <source>
        <dbReference type="SAM" id="Phobius"/>
    </source>
</evidence>
<keyword evidence="10" id="KW-1185">Reference proteome</keyword>
<feature type="transmembrane region" description="Helical" evidence="7">
    <location>
        <begin position="149"/>
        <end position="173"/>
    </location>
</feature>
<keyword evidence="5 7" id="KW-0472">Membrane</keyword>
<sequence length="451" mass="48635">MSNRQLDIALKNQAAITNAKIYKHLMPLLIIVYIISFIDRTNIGIARASMSIDLGLSATAYGLGAGLFFLTYSTMEIPSNLIMARVGARFWITRIMFTWGLISAGMAFVTGPTSFYIMRLLLGAAEAGLYPGIILYLTYWFGREERARAVGMFLLGVCIANIVGAPLGGALLMLDGLGGMHGWQWMFIVEGIPAVLLAFYVYAVLPNKPRDAKWLTKADVEYIENKLAAEQPVGVDKNQKFSFKTAFTNKTFMLIVAIYFTHQISVYSLTYFLPSIINSYGKMSTLTLGMLTAIPWIAAALGGFFLPKYANTASRSRIMLVSGFMSMAVGFLIGVLGGPVLGLIGFCIGASMFFVVQSIIFTYPATLMSGPMLAGGLGLLACLGITGGFFGPYVFGLLEDKTGSPSAGLWFAIVLLILATIGAARVKQPAGSKDKAANTSPVADMQTVIEK</sequence>
<dbReference type="CDD" id="cd17319">
    <property type="entry name" value="MFS_ExuT_GudP_like"/>
    <property type="match status" value="1"/>
</dbReference>
<feature type="domain" description="Major facilitator superfamily (MFS) profile" evidence="8">
    <location>
        <begin position="25"/>
        <end position="430"/>
    </location>
</feature>
<dbReference type="PANTHER" id="PTHR43791:SF36">
    <property type="entry name" value="TRANSPORTER, PUTATIVE (AFU_ORTHOLOGUE AFUA_6G08340)-RELATED"/>
    <property type="match status" value="1"/>
</dbReference>
<evidence type="ECO:0000259" key="8">
    <source>
        <dbReference type="PROSITE" id="PS50850"/>
    </source>
</evidence>
<keyword evidence="2" id="KW-0813">Transport</keyword>
<feature type="transmembrane region" description="Helical" evidence="7">
    <location>
        <begin position="407"/>
        <end position="426"/>
    </location>
</feature>
<feature type="transmembrane region" description="Helical" evidence="7">
    <location>
        <begin position="252"/>
        <end position="273"/>
    </location>
</feature>
<protein>
    <submittedName>
        <fullName evidence="9">MFS transporter</fullName>
    </submittedName>
</protein>